<proteinExistence type="predicted"/>
<dbReference type="Proteomes" id="UP000076372">
    <property type="component" value="Chromosome"/>
</dbReference>
<feature type="region of interest" description="Disordered" evidence="1">
    <location>
        <begin position="1"/>
        <end position="42"/>
    </location>
</feature>
<evidence type="ECO:0000313" key="2">
    <source>
        <dbReference type="EMBL" id="AMW25953.1"/>
    </source>
</evidence>
<name>A0A8D4D3N7_MYCBV</name>
<evidence type="ECO:0000256" key="1">
    <source>
        <dbReference type="SAM" id="MobiDB-lite"/>
    </source>
</evidence>
<dbReference type="EMBL" id="CP007590">
    <property type="protein sequence ID" value="AMW25953.1"/>
    <property type="molecule type" value="Genomic_DNA"/>
</dbReference>
<gene>
    <name evidence="2" type="ORF">BC94_0723</name>
</gene>
<evidence type="ECO:0000313" key="3">
    <source>
        <dbReference type="Proteomes" id="UP000076372"/>
    </source>
</evidence>
<sequence length="42" mass="5391">MKLIQKHKKIKRKKKLLKRKLWRKKIKQKTSHYLHQLQNQQK</sequence>
<feature type="compositionally biased region" description="Basic residues" evidence="1">
    <location>
        <begin position="1"/>
        <end position="32"/>
    </location>
</feature>
<accession>A0A8D4D3N7</accession>
<dbReference type="AlphaFoldDB" id="A0A8D4D3N7"/>
<reference evidence="2 3" key="1">
    <citation type="submission" date="2014-04" db="EMBL/GenBank/DDBJ databases">
        <title>Complete genome sequence of Mycoplasma bovis attenuated strain P150.</title>
        <authorList>
            <person name="Qi J."/>
            <person name="Guo A."/>
        </authorList>
    </citation>
    <scope>NUCLEOTIDE SEQUENCE [LARGE SCALE GENOMIC DNA]</scope>
    <source>
        <strain evidence="2 3">HB0801-P150</strain>
    </source>
</reference>
<organism evidence="2 3">
    <name type="scientific">Mycoplasmopsis bovis</name>
    <name type="common">Mycoplasma bovis</name>
    <dbReference type="NCBI Taxonomy" id="28903"/>
    <lineage>
        <taxon>Bacteria</taxon>
        <taxon>Bacillati</taxon>
        <taxon>Mycoplasmatota</taxon>
        <taxon>Mycoplasmoidales</taxon>
        <taxon>Metamycoplasmataceae</taxon>
        <taxon>Mycoplasmopsis</taxon>
    </lineage>
</organism>
<protein>
    <submittedName>
        <fullName evidence="2">Uncharacterized protein</fullName>
    </submittedName>
</protein>
<feature type="compositionally biased region" description="Polar residues" evidence="1">
    <location>
        <begin position="33"/>
        <end position="42"/>
    </location>
</feature>